<keyword evidence="1" id="KW-0863">Zinc-finger</keyword>
<dbReference type="PANTHER" id="PTHR31150:SF32">
    <property type="entry name" value="RING_U-BOX SUPERFAMILY PROTEIN"/>
    <property type="match status" value="1"/>
</dbReference>
<comment type="caution">
    <text evidence="4">The sequence shown here is derived from an EMBL/GenBank/DDBJ whole genome shotgun (WGS) entry which is preliminary data.</text>
</comment>
<reference evidence="4 5" key="1">
    <citation type="journal article" date="2023" name="Hortic Res">
        <title>Pangenome of water caltrop reveals structural variations and asymmetric subgenome divergence after allopolyploidization.</title>
        <authorList>
            <person name="Zhang X."/>
            <person name="Chen Y."/>
            <person name="Wang L."/>
            <person name="Yuan Y."/>
            <person name="Fang M."/>
            <person name="Shi L."/>
            <person name="Lu R."/>
            <person name="Comes H.P."/>
            <person name="Ma Y."/>
            <person name="Chen Y."/>
            <person name="Huang G."/>
            <person name="Zhou Y."/>
            <person name="Zheng Z."/>
            <person name="Qiu Y."/>
        </authorList>
    </citation>
    <scope>NUCLEOTIDE SEQUENCE [LARGE SCALE GENOMIC DNA]</scope>
    <source>
        <tissue evidence="4">Roots</tissue>
    </source>
</reference>
<evidence type="ECO:0000256" key="1">
    <source>
        <dbReference type="PROSITE-ProRule" id="PRU00175"/>
    </source>
</evidence>
<dbReference type="InterPro" id="IPR001841">
    <property type="entry name" value="Znf_RING"/>
</dbReference>
<proteinExistence type="predicted"/>
<dbReference type="PROSITE" id="PS50089">
    <property type="entry name" value="ZF_RING_2"/>
    <property type="match status" value="1"/>
</dbReference>
<sequence length="416" mass="46183">MGSACCIAAKDQRVPNLSPAETLQRSTQYSPSWSFPWDNRRRVAGETDNISSEFSHRISDNRNMHVKKPFRSTSCDISARTNQVENFGPQISQSVSTHGVDANNMIPTSDISTESNNPVQVKNTADPLGNVESLTPKISFSITIPSLLSTPTEDNLSPQNHAVAPSSTPSRRARHSSGRQLLRQISDSRILKMKSPPYISMSEGRSSSFALSTGSHDFTLGSQGSSPDCWSLHNFPELVTTSQRRRWSFESEQSHGRLKCSPSSGSQACGVCKLFLKEKINQGDSYSIVSVLVCGHFFHAECLEQWTKEADKYDPTCPICKFGEKQVLKMSQKTSREEAKRLRKLKNRVVDSCYSGELDSTDSGECQVPKLGASSSSRKPFLTRHFSLGAKWGRSMSENASTTTTKKGFWSRYRKN</sequence>
<dbReference type="SMART" id="SM00184">
    <property type="entry name" value="RING"/>
    <property type="match status" value="1"/>
</dbReference>
<name>A0AAN7JUE8_9MYRT</name>
<keyword evidence="5" id="KW-1185">Reference proteome</keyword>
<keyword evidence="1" id="KW-0862">Zinc</keyword>
<dbReference type="AlphaFoldDB" id="A0AAN7JUE8"/>
<feature type="region of interest" description="Disordered" evidence="2">
    <location>
        <begin position="151"/>
        <end position="180"/>
    </location>
</feature>
<accession>A0AAN7JUE8</accession>
<dbReference type="SUPFAM" id="SSF57850">
    <property type="entry name" value="RING/U-box"/>
    <property type="match status" value="1"/>
</dbReference>
<dbReference type="PANTHER" id="PTHR31150">
    <property type="entry name" value="EXPRESSED PROTEIN"/>
    <property type="match status" value="1"/>
</dbReference>
<dbReference type="CDD" id="cd16448">
    <property type="entry name" value="RING-H2"/>
    <property type="match status" value="1"/>
</dbReference>
<keyword evidence="1" id="KW-0479">Metal-binding</keyword>
<feature type="compositionally biased region" description="Polar residues" evidence="2">
    <location>
        <begin position="151"/>
        <end position="170"/>
    </location>
</feature>
<feature type="domain" description="RING-type" evidence="3">
    <location>
        <begin position="269"/>
        <end position="321"/>
    </location>
</feature>
<dbReference type="Pfam" id="PF13639">
    <property type="entry name" value="zf-RING_2"/>
    <property type="match status" value="1"/>
</dbReference>
<dbReference type="GO" id="GO:0008270">
    <property type="term" value="F:zinc ion binding"/>
    <property type="evidence" value="ECO:0007669"/>
    <property type="project" value="UniProtKB-KW"/>
</dbReference>
<protein>
    <recommendedName>
        <fullName evidence="3">RING-type domain-containing protein</fullName>
    </recommendedName>
</protein>
<gene>
    <name evidence="4" type="ORF">SAY87_022255</name>
</gene>
<dbReference type="EMBL" id="JAXIOK010000016">
    <property type="protein sequence ID" value="KAK4753457.1"/>
    <property type="molecule type" value="Genomic_DNA"/>
</dbReference>
<evidence type="ECO:0000313" key="5">
    <source>
        <dbReference type="Proteomes" id="UP001345219"/>
    </source>
</evidence>
<organism evidence="4 5">
    <name type="scientific">Trapa incisa</name>
    <dbReference type="NCBI Taxonomy" id="236973"/>
    <lineage>
        <taxon>Eukaryota</taxon>
        <taxon>Viridiplantae</taxon>
        <taxon>Streptophyta</taxon>
        <taxon>Embryophyta</taxon>
        <taxon>Tracheophyta</taxon>
        <taxon>Spermatophyta</taxon>
        <taxon>Magnoliopsida</taxon>
        <taxon>eudicotyledons</taxon>
        <taxon>Gunneridae</taxon>
        <taxon>Pentapetalae</taxon>
        <taxon>rosids</taxon>
        <taxon>malvids</taxon>
        <taxon>Myrtales</taxon>
        <taxon>Lythraceae</taxon>
        <taxon>Trapa</taxon>
    </lineage>
</organism>
<evidence type="ECO:0000313" key="4">
    <source>
        <dbReference type="EMBL" id="KAK4753457.1"/>
    </source>
</evidence>
<dbReference type="InterPro" id="IPR013083">
    <property type="entry name" value="Znf_RING/FYVE/PHD"/>
</dbReference>
<dbReference type="Gene3D" id="3.30.40.10">
    <property type="entry name" value="Zinc/RING finger domain, C3HC4 (zinc finger)"/>
    <property type="match status" value="1"/>
</dbReference>
<dbReference type="Proteomes" id="UP001345219">
    <property type="component" value="Chromosome 16"/>
</dbReference>
<evidence type="ECO:0000259" key="3">
    <source>
        <dbReference type="PROSITE" id="PS50089"/>
    </source>
</evidence>
<evidence type="ECO:0000256" key="2">
    <source>
        <dbReference type="SAM" id="MobiDB-lite"/>
    </source>
</evidence>